<reference evidence="2" key="2">
    <citation type="journal article" date="2016" name="Genome Announc.">
        <title>Draft Genome Sequences of Two Novel Amoeba-Resistant Intranuclear Bacteria, 'Candidatus Berkiella cookevillensis' and 'Candidatus Berkiella aquae'.</title>
        <authorList>
            <person name="Mehari Y.T."/>
            <person name="Arivett B.A."/>
            <person name="Farone A.L."/>
            <person name="Gunderson J.H."/>
            <person name="Farone M.B."/>
        </authorList>
    </citation>
    <scope>NUCLEOTIDE SEQUENCE</scope>
    <source>
        <strain evidence="2">CC99</strain>
    </source>
</reference>
<proteinExistence type="predicted"/>
<sequence>MSDQMGTLSDEQIHVFLEKDEVATRFSGPGALLKSQRILQNQRIEDIAAYLGVSQTMVEIIESDDLDSPLLRSKQDLIACYIKYATYLDIAREEVLRLYEQRVNEVFPYEEKSFSPALPSYKSKFRWFAALAILLCVSEFAHWIYQKSSDSEAFNLAAQNAKTMEDTIQDMVMSELQAEELSHHQLQKNKS</sequence>
<keyword evidence="3" id="KW-1185">Reference proteome</keyword>
<dbReference type="GO" id="GO:0003677">
    <property type="term" value="F:DNA binding"/>
    <property type="evidence" value="ECO:0007669"/>
    <property type="project" value="InterPro"/>
</dbReference>
<reference evidence="2" key="3">
    <citation type="submission" date="2021-06" db="EMBL/GenBank/DDBJ databases">
        <title>Genomic Description and Analysis of Intracellular Bacteria, Candidatus Berkiella cookevillensis and Candidatus Berkiella aquae.</title>
        <authorList>
            <person name="Kidane D.T."/>
            <person name="Mehari Y.T."/>
            <person name="Rice F.C."/>
            <person name="Arivett B.A."/>
            <person name="Farone A.L."/>
            <person name="Berk S.G."/>
            <person name="Farone M.B."/>
        </authorList>
    </citation>
    <scope>NUCLEOTIDE SEQUENCE</scope>
    <source>
        <strain evidence="2">CC99</strain>
    </source>
</reference>
<dbReference type="Proteomes" id="UP000051494">
    <property type="component" value="Unassembled WGS sequence"/>
</dbReference>
<evidence type="ECO:0000313" key="2">
    <source>
        <dbReference type="EMBL" id="MCS5708716.1"/>
    </source>
</evidence>
<comment type="caution">
    <text evidence="1">The sequence shown here is derived from an EMBL/GenBank/DDBJ whole genome shotgun (WGS) entry which is preliminary data.</text>
</comment>
<organism evidence="1">
    <name type="scientific">Candidatus Berkiella cookevillensis</name>
    <dbReference type="NCBI Taxonomy" id="437022"/>
    <lineage>
        <taxon>Bacteria</taxon>
        <taxon>Pseudomonadati</taxon>
        <taxon>Pseudomonadota</taxon>
        <taxon>Gammaproteobacteria</taxon>
        <taxon>Candidatus Berkiellales</taxon>
        <taxon>Candidatus Berkiellaceae</taxon>
        <taxon>Candidatus Berkiella</taxon>
    </lineage>
</organism>
<dbReference type="InterPro" id="IPR010982">
    <property type="entry name" value="Lambda_DNA-bd_dom_sf"/>
</dbReference>
<dbReference type="RefSeq" id="WP_057624805.1">
    <property type="nucleotide sequence ID" value="NZ_LKHV02000001.1"/>
</dbReference>
<name>A0A0Q9YCG9_9GAMM</name>
<dbReference type="Gene3D" id="1.10.260.40">
    <property type="entry name" value="lambda repressor-like DNA-binding domains"/>
    <property type="match status" value="1"/>
</dbReference>
<evidence type="ECO:0000313" key="3">
    <source>
        <dbReference type="Proteomes" id="UP000051494"/>
    </source>
</evidence>
<dbReference type="STRING" id="437022.CC99x_01728"/>
<protein>
    <submittedName>
        <fullName evidence="1">Uncharacterized protein</fullName>
    </submittedName>
</protein>
<dbReference type="AlphaFoldDB" id="A0A0Q9YCG9"/>
<dbReference type="EMBL" id="LKHV01000008">
    <property type="protein sequence ID" value="KRG18283.1"/>
    <property type="molecule type" value="Genomic_DNA"/>
</dbReference>
<evidence type="ECO:0000313" key="1">
    <source>
        <dbReference type="EMBL" id="KRG18283.1"/>
    </source>
</evidence>
<gene>
    <name evidence="2" type="ORF">CC99x_007340</name>
    <name evidence="1" type="ORF">CC99x_01728</name>
</gene>
<dbReference type="EMBL" id="LKHV02000001">
    <property type="protein sequence ID" value="MCS5708716.1"/>
    <property type="molecule type" value="Genomic_DNA"/>
</dbReference>
<reference evidence="1" key="1">
    <citation type="submission" date="2015-09" db="EMBL/GenBank/DDBJ databases">
        <title>Draft Genome Sequences of Two Novel Amoeba-resistant Intranuclear Bacteria, Candidatus Berkiella cookevillensis and Candidatus Berkiella aquae.</title>
        <authorList>
            <person name="Mehari Y.T."/>
            <person name="Arivett B.A."/>
            <person name="Farone A.L."/>
            <person name="Gunderson J.H."/>
            <person name="Farone M.B."/>
        </authorList>
    </citation>
    <scope>NUCLEOTIDE SEQUENCE [LARGE SCALE GENOMIC DNA]</scope>
    <source>
        <strain evidence="1">CC99</strain>
    </source>
</reference>
<accession>A0A0Q9YCG9</accession>